<evidence type="ECO:0000256" key="2">
    <source>
        <dbReference type="ARBA" id="ARBA00010663"/>
    </source>
</evidence>
<dbReference type="AlphaFoldDB" id="A0AAN7ZJ17"/>
<reference evidence="13 14" key="1">
    <citation type="journal article" date="2024" name="Insects">
        <title>An Improved Chromosome-Level Genome Assembly of the Firefly Pyrocoelia pectoralis.</title>
        <authorList>
            <person name="Fu X."/>
            <person name="Meyer-Rochow V.B."/>
            <person name="Ballantyne L."/>
            <person name="Zhu X."/>
        </authorList>
    </citation>
    <scope>NUCLEOTIDE SEQUENCE [LARGE SCALE GENOMIC DNA]</scope>
    <source>
        <strain evidence="13">XCY_ONT2</strain>
    </source>
</reference>
<feature type="transmembrane region" description="Helical" evidence="11">
    <location>
        <begin position="75"/>
        <end position="94"/>
    </location>
</feature>
<organism evidence="13 14">
    <name type="scientific">Pyrocoelia pectoralis</name>
    <dbReference type="NCBI Taxonomy" id="417401"/>
    <lineage>
        <taxon>Eukaryota</taxon>
        <taxon>Metazoa</taxon>
        <taxon>Ecdysozoa</taxon>
        <taxon>Arthropoda</taxon>
        <taxon>Hexapoda</taxon>
        <taxon>Insecta</taxon>
        <taxon>Pterygota</taxon>
        <taxon>Neoptera</taxon>
        <taxon>Endopterygota</taxon>
        <taxon>Coleoptera</taxon>
        <taxon>Polyphaga</taxon>
        <taxon>Elateriformia</taxon>
        <taxon>Elateroidea</taxon>
        <taxon>Lampyridae</taxon>
        <taxon>Lampyrinae</taxon>
        <taxon>Pyrocoelia</taxon>
    </lineage>
</organism>
<dbReference type="Gene3D" id="1.20.1070.10">
    <property type="entry name" value="Rhodopsin 7-helix transmembrane proteins"/>
    <property type="match status" value="1"/>
</dbReference>
<sequence>METDMLHSLLYYNCFEMYVVKAMEFYPETEFYYLYFHERIIFFVIYLLIYIVAFIGNISVIITTIRRNQRHFQKCCLMSLSFSDLITATSNVVIHLSTFLDKLKVWKLGSNMCSFLPLLPIFGIIVSSGALVGIAFDRYQNVVHALKTRWQPSLRLCLAFFSIFWICSAGVSYPMYNIFKLEPVNVIFFNNVTQKPLYYDKRYLCVSFEKHKMMVYYISLMCIVFLPMLFIYLWLYIKIAQLIWKHRRPIHHNVDRTSYNSSRQEVEKTRVERKIRTFKIIVFLMCIFVVLRLPILVFDTVKLSINLNGHGAWVIKYVCSALTLLSCALNPFMYTFLNNTLRILKKSKNCLYHVCCFCLYTSEFDELQNNNPFIYNVYKSQSSKSSSTTHKTKSKNSVTTRSPNEGSTFDRARF</sequence>
<feature type="transmembrane region" description="Helical" evidence="11">
    <location>
        <begin position="315"/>
        <end position="337"/>
    </location>
</feature>
<dbReference type="SMART" id="SM01381">
    <property type="entry name" value="7TM_GPCR_Srsx"/>
    <property type="match status" value="1"/>
</dbReference>
<comment type="caution">
    <text evidence="13">The sequence shown here is derived from an EMBL/GenBank/DDBJ whole genome shotgun (WGS) entry which is preliminary data.</text>
</comment>
<keyword evidence="8 9" id="KW-0807">Transducer</keyword>
<evidence type="ECO:0000256" key="6">
    <source>
        <dbReference type="ARBA" id="ARBA00023136"/>
    </source>
</evidence>
<dbReference type="PANTHER" id="PTHR24235">
    <property type="entry name" value="NEUROPEPTIDE Y RECEPTOR"/>
    <property type="match status" value="1"/>
</dbReference>
<dbReference type="InterPro" id="IPR000276">
    <property type="entry name" value="GPCR_Rhodpsn"/>
</dbReference>
<comment type="subcellular location">
    <subcellularLocation>
        <location evidence="1">Membrane</location>
        <topology evidence="1">Multi-pass membrane protein</topology>
    </subcellularLocation>
</comment>
<feature type="domain" description="G-protein coupled receptors family 1 profile" evidence="12">
    <location>
        <begin position="56"/>
        <end position="334"/>
    </location>
</feature>
<dbReference type="Proteomes" id="UP001329430">
    <property type="component" value="Chromosome 7"/>
</dbReference>
<name>A0AAN7ZJ17_9COLE</name>
<feature type="transmembrane region" description="Helical" evidence="11">
    <location>
        <begin position="40"/>
        <end position="63"/>
    </location>
</feature>
<dbReference type="SUPFAM" id="SSF81321">
    <property type="entry name" value="Family A G protein-coupled receptor-like"/>
    <property type="match status" value="1"/>
</dbReference>
<feature type="transmembrane region" description="Helical" evidence="11">
    <location>
        <begin position="114"/>
        <end position="136"/>
    </location>
</feature>
<keyword evidence="6 11" id="KW-0472">Membrane</keyword>
<feature type="transmembrane region" description="Helical" evidence="11">
    <location>
        <begin position="277"/>
        <end position="295"/>
    </location>
</feature>
<evidence type="ECO:0000256" key="8">
    <source>
        <dbReference type="ARBA" id="ARBA00023224"/>
    </source>
</evidence>
<keyword evidence="14" id="KW-1185">Reference proteome</keyword>
<dbReference type="InterPro" id="IPR017452">
    <property type="entry name" value="GPCR_Rhodpsn_7TM"/>
</dbReference>
<dbReference type="PRINTS" id="PR00237">
    <property type="entry name" value="GPCRRHODOPSN"/>
</dbReference>
<evidence type="ECO:0000256" key="11">
    <source>
        <dbReference type="SAM" id="Phobius"/>
    </source>
</evidence>
<evidence type="ECO:0000313" key="14">
    <source>
        <dbReference type="Proteomes" id="UP001329430"/>
    </source>
</evidence>
<keyword evidence="3 9" id="KW-0812">Transmembrane</keyword>
<gene>
    <name evidence="13" type="ORF">RI129_009998</name>
</gene>
<feature type="transmembrane region" description="Helical" evidence="11">
    <location>
        <begin position="214"/>
        <end position="237"/>
    </location>
</feature>
<dbReference type="PANTHER" id="PTHR24235:SF12">
    <property type="entry name" value="G-PROTEIN COUPLED RECEPTORS FAMILY 1 PROFILE DOMAIN-CONTAINING PROTEIN"/>
    <property type="match status" value="1"/>
</dbReference>
<accession>A0AAN7ZJ17</accession>
<dbReference type="PROSITE" id="PS00237">
    <property type="entry name" value="G_PROTEIN_RECEP_F1_1"/>
    <property type="match status" value="1"/>
</dbReference>
<evidence type="ECO:0000313" key="13">
    <source>
        <dbReference type="EMBL" id="KAK5641451.1"/>
    </source>
</evidence>
<evidence type="ECO:0000256" key="3">
    <source>
        <dbReference type="ARBA" id="ARBA00022692"/>
    </source>
</evidence>
<comment type="similarity">
    <text evidence="2 9">Belongs to the G-protein coupled receptor 1 family.</text>
</comment>
<dbReference type="PROSITE" id="PS50262">
    <property type="entry name" value="G_PROTEIN_RECEP_F1_2"/>
    <property type="match status" value="1"/>
</dbReference>
<keyword evidence="4 11" id="KW-1133">Transmembrane helix</keyword>
<dbReference type="EMBL" id="JAVRBK010000007">
    <property type="protein sequence ID" value="KAK5641451.1"/>
    <property type="molecule type" value="Genomic_DNA"/>
</dbReference>
<evidence type="ECO:0000256" key="4">
    <source>
        <dbReference type="ARBA" id="ARBA00022989"/>
    </source>
</evidence>
<dbReference type="Pfam" id="PF00001">
    <property type="entry name" value="7tm_1"/>
    <property type="match status" value="1"/>
</dbReference>
<dbReference type="GO" id="GO:0004930">
    <property type="term" value="F:G protein-coupled receptor activity"/>
    <property type="evidence" value="ECO:0007669"/>
    <property type="project" value="UniProtKB-KW"/>
</dbReference>
<evidence type="ECO:0000256" key="9">
    <source>
        <dbReference type="RuleBase" id="RU000688"/>
    </source>
</evidence>
<evidence type="ECO:0000256" key="10">
    <source>
        <dbReference type="SAM" id="MobiDB-lite"/>
    </source>
</evidence>
<proteinExistence type="inferred from homology"/>
<evidence type="ECO:0000256" key="7">
    <source>
        <dbReference type="ARBA" id="ARBA00023170"/>
    </source>
</evidence>
<evidence type="ECO:0000259" key="12">
    <source>
        <dbReference type="PROSITE" id="PS50262"/>
    </source>
</evidence>
<keyword evidence="7 9" id="KW-0675">Receptor</keyword>
<keyword evidence="5 9" id="KW-0297">G-protein coupled receptor</keyword>
<evidence type="ECO:0000256" key="1">
    <source>
        <dbReference type="ARBA" id="ARBA00004141"/>
    </source>
</evidence>
<feature type="region of interest" description="Disordered" evidence="10">
    <location>
        <begin position="384"/>
        <end position="414"/>
    </location>
</feature>
<dbReference type="CDD" id="cd00637">
    <property type="entry name" value="7tm_classA_rhodopsin-like"/>
    <property type="match status" value="1"/>
</dbReference>
<dbReference type="GO" id="GO:0016020">
    <property type="term" value="C:membrane"/>
    <property type="evidence" value="ECO:0007669"/>
    <property type="project" value="UniProtKB-SubCell"/>
</dbReference>
<feature type="compositionally biased region" description="Low complexity" evidence="10">
    <location>
        <begin position="384"/>
        <end position="400"/>
    </location>
</feature>
<evidence type="ECO:0000256" key="5">
    <source>
        <dbReference type="ARBA" id="ARBA00023040"/>
    </source>
</evidence>
<protein>
    <recommendedName>
        <fullName evidence="12">G-protein coupled receptors family 1 profile domain-containing protein</fullName>
    </recommendedName>
</protein>
<feature type="transmembrane region" description="Helical" evidence="11">
    <location>
        <begin position="156"/>
        <end position="176"/>
    </location>
</feature>